<dbReference type="EMBL" id="JAWWNJ010000131">
    <property type="protein sequence ID" value="KAK6987525.1"/>
    <property type="molecule type" value="Genomic_DNA"/>
</dbReference>
<name>A0AAV9ZME0_9AGAR</name>
<accession>A0AAV9ZME0</accession>
<comment type="caution">
    <text evidence="2">The sequence shown here is derived from an EMBL/GenBank/DDBJ whole genome shotgun (WGS) entry which is preliminary data.</text>
</comment>
<feature type="non-terminal residue" evidence="2">
    <location>
        <position position="202"/>
    </location>
</feature>
<feature type="region of interest" description="Disordered" evidence="1">
    <location>
        <begin position="1"/>
        <end position="187"/>
    </location>
</feature>
<proteinExistence type="predicted"/>
<evidence type="ECO:0000313" key="2">
    <source>
        <dbReference type="EMBL" id="KAK6987525.1"/>
    </source>
</evidence>
<gene>
    <name evidence="2" type="ORF">R3P38DRAFT_3101604</name>
</gene>
<organism evidence="2 3">
    <name type="scientific">Favolaschia claudopus</name>
    <dbReference type="NCBI Taxonomy" id="2862362"/>
    <lineage>
        <taxon>Eukaryota</taxon>
        <taxon>Fungi</taxon>
        <taxon>Dikarya</taxon>
        <taxon>Basidiomycota</taxon>
        <taxon>Agaricomycotina</taxon>
        <taxon>Agaricomycetes</taxon>
        <taxon>Agaricomycetidae</taxon>
        <taxon>Agaricales</taxon>
        <taxon>Marasmiineae</taxon>
        <taxon>Mycenaceae</taxon>
        <taxon>Favolaschia</taxon>
    </lineage>
</organism>
<feature type="compositionally biased region" description="Basic residues" evidence="1">
    <location>
        <begin position="166"/>
        <end position="182"/>
    </location>
</feature>
<feature type="compositionally biased region" description="Low complexity" evidence="1">
    <location>
        <begin position="79"/>
        <end position="100"/>
    </location>
</feature>
<evidence type="ECO:0000313" key="3">
    <source>
        <dbReference type="Proteomes" id="UP001362999"/>
    </source>
</evidence>
<sequence>MPPPSIRRRLGESHISRSRAADTRPSKNPKRQAKEDPASRSSSLARAKDSTASERKDSAVSLSHSMSSFRILCEQLATRATRSSASPLPARSSHSPASSRPRARRTAQSNLPPLSFSSSSSRSSSTPTPRPPSPRPPRSALPPRVHSTHQPFHARSRRNERPKQKERPRKRRHSTRRPKQRRGQTVGWVHRCGGIPLRLRAK</sequence>
<dbReference type="Proteomes" id="UP001362999">
    <property type="component" value="Unassembled WGS sequence"/>
</dbReference>
<keyword evidence="3" id="KW-1185">Reference proteome</keyword>
<feature type="compositionally biased region" description="Basic and acidic residues" evidence="1">
    <location>
        <begin position="9"/>
        <end position="25"/>
    </location>
</feature>
<protein>
    <submittedName>
        <fullName evidence="2">Uncharacterized protein</fullName>
    </submittedName>
</protein>
<feature type="compositionally biased region" description="Basic and acidic residues" evidence="1">
    <location>
        <begin position="46"/>
        <end position="58"/>
    </location>
</feature>
<feature type="compositionally biased region" description="Low complexity" evidence="1">
    <location>
        <begin position="112"/>
        <end position="127"/>
    </location>
</feature>
<dbReference type="AlphaFoldDB" id="A0AAV9ZME0"/>
<feature type="compositionally biased region" description="Pro residues" evidence="1">
    <location>
        <begin position="128"/>
        <end position="140"/>
    </location>
</feature>
<evidence type="ECO:0000256" key="1">
    <source>
        <dbReference type="SAM" id="MobiDB-lite"/>
    </source>
</evidence>
<reference evidence="2 3" key="1">
    <citation type="journal article" date="2024" name="J Genomics">
        <title>Draft genome sequencing and assembly of Favolaschia claudopus CIRM-BRFM 2984 isolated from oak limbs.</title>
        <authorList>
            <person name="Navarro D."/>
            <person name="Drula E."/>
            <person name="Chaduli D."/>
            <person name="Cazenave R."/>
            <person name="Ahrendt S."/>
            <person name="Wang J."/>
            <person name="Lipzen A."/>
            <person name="Daum C."/>
            <person name="Barry K."/>
            <person name="Grigoriev I.V."/>
            <person name="Favel A."/>
            <person name="Rosso M.N."/>
            <person name="Martin F."/>
        </authorList>
    </citation>
    <scope>NUCLEOTIDE SEQUENCE [LARGE SCALE GENOMIC DNA]</scope>
    <source>
        <strain evidence="2 3">CIRM-BRFM 2984</strain>
    </source>
</reference>